<accession>A0A6G1HYS9</accession>
<keyword evidence="1" id="KW-0472">Membrane</keyword>
<dbReference type="OrthoDB" id="5367275at2759"/>
<feature type="transmembrane region" description="Helical" evidence="1">
    <location>
        <begin position="6"/>
        <end position="30"/>
    </location>
</feature>
<dbReference type="AlphaFoldDB" id="A0A6G1HYS9"/>
<keyword evidence="1" id="KW-0812">Transmembrane</keyword>
<evidence type="ECO:0000313" key="2">
    <source>
        <dbReference type="EMBL" id="KAF2400895.1"/>
    </source>
</evidence>
<evidence type="ECO:0008006" key="4">
    <source>
        <dbReference type="Google" id="ProtNLM"/>
    </source>
</evidence>
<organism evidence="2 3">
    <name type="scientific">Trichodelitschia bisporula</name>
    <dbReference type="NCBI Taxonomy" id="703511"/>
    <lineage>
        <taxon>Eukaryota</taxon>
        <taxon>Fungi</taxon>
        <taxon>Dikarya</taxon>
        <taxon>Ascomycota</taxon>
        <taxon>Pezizomycotina</taxon>
        <taxon>Dothideomycetes</taxon>
        <taxon>Dothideomycetes incertae sedis</taxon>
        <taxon>Phaeotrichales</taxon>
        <taxon>Phaeotrichaceae</taxon>
        <taxon>Trichodelitschia</taxon>
    </lineage>
</organism>
<keyword evidence="3" id="KW-1185">Reference proteome</keyword>
<proteinExistence type="predicted"/>
<reference evidence="2" key="1">
    <citation type="journal article" date="2020" name="Stud. Mycol.">
        <title>101 Dothideomycetes genomes: a test case for predicting lifestyles and emergence of pathogens.</title>
        <authorList>
            <person name="Haridas S."/>
            <person name="Albert R."/>
            <person name="Binder M."/>
            <person name="Bloem J."/>
            <person name="Labutti K."/>
            <person name="Salamov A."/>
            <person name="Andreopoulos B."/>
            <person name="Baker S."/>
            <person name="Barry K."/>
            <person name="Bills G."/>
            <person name="Bluhm B."/>
            <person name="Cannon C."/>
            <person name="Castanera R."/>
            <person name="Culley D."/>
            <person name="Daum C."/>
            <person name="Ezra D."/>
            <person name="Gonzalez J."/>
            <person name="Henrissat B."/>
            <person name="Kuo A."/>
            <person name="Liang C."/>
            <person name="Lipzen A."/>
            <person name="Lutzoni F."/>
            <person name="Magnuson J."/>
            <person name="Mondo S."/>
            <person name="Nolan M."/>
            <person name="Ohm R."/>
            <person name="Pangilinan J."/>
            <person name="Park H.-J."/>
            <person name="Ramirez L."/>
            <person name="Alfaro M."/>
            <person name="Sun H."/>
            <person name="Tritt A."/>
            <person name="Yoshinaga Y."/>
            <person name="Zwiers L.-H."/>
            <person name="Turgeon B."/>
            <person name="Goodwin S."/>
            <person name="Spatafora J."/>
            <person name="Crous P."/>
            <person name="Grigoriev I."/>
        </authorList>
    </citation>
    <scope>NUCLEOTIDE SEQUENCE</scope>
    <source>
        <strain evidence="2">CBS 262.69</strain>
    </source>
</reference>
<gene>
    <name evidence="2" type="ORF">EJ06DRAFT_412405</name>
</gene>
<dbReference type="EMBL" id="ML996694">
    <property type="protein sequence ID" value="KAF2400895.1"/>
    <property type="molecule type" value="Genomic_DNA"/>
</dbReference>
<sequence>MLLTQSQVSVLMSSGIILTFTTLLFLTGYLHQQRTLSALHSTLKPTIPPPNVQYDPLPRHRGSAPLLPPASRAQLQSTLTTHSTFDWTRVAYAQLAASHGALCHTLLLFADLHRLKSPAARLLLFPRIWVTAAESDYDPEIESAKRLLKKASRRFRAVLVPVDPIVGGDPLDPESYSALTLFSLTAYERIISLPTPGLVTHAPPLDTLLTTPPSQPALAGHDEPLLLTPSVETHAALTKAYLKSPRSLPALLASLYPSSADPLSNLSTTTGALRALTPQEPFNATAYLESVSYIRFSDPELPSPEYEVPYAQIVDLRPKDEDQGFLWESLRGVYKTRRYEVCGLDLEVWNEGKKGAVREHETILGEHHGKIDL</sequence>
<name>A0A6G1HYS9_9PEZI</name>
<evidence type="ECO:0000313" key="3">
    <source>
        <dbReference type="Proteomes" id="UP000799640"/>
    </source>
</evidence>
<dbReference type="Proteomes" id="UP000799640">
    <property type="component" value="Unassembled WGS sequence"/>
</dbReference>
<keyword evidence="1" id="KW-1133">Transmembrane helix</keyword>
<protein>
    <recommendedName>
        <fullName evidence="4">Glycosyltransferase family 8 protein</fullName>
    </recommendedName>
</protein>
<evidence type="ECO:0000256" key="1">
    <source>
        <dbReference type="SAM" id="Phobius"/>
    </source>
</evidence>